<comment type="caution">
    <text evidence="1">The sequence shown here is derived from an EMBL/GenBank/DDBJ whole genome shotgun (WGS) entry which is preliminary data.</text>
</comment>
<evidence type="ECO:0000313" key="1">
    <source>
        <dbReference type="EMBL" id="KAF0935812.1"/>
    </source>
</evidence>
<dbReference type="Proteomes" id="UP000479710">
    <property type="component" value="Unassembled WGS sequence"/>
</dbReference>
<evidence type="ECO:0000313" key="2">
    <source>
        <dbReference type="Proteomes" id="UP000479710"/>
    </source>
</evidence>
<keyword evidence="2" id="KW-1185">Reference proteome</keyword>
<feature type="non-terminal residue" evidence="1">
    <location>
        <position position="87"/>
    </location>
</feature>
<sequence length="87" mass="9562">MATDLSASRRLRLVPCIHPPDLRMRCPSSPVRWSRHPGAPVSAAAAADTIIEPLCSDDTTRSAPLEAPSLCHAQIWRGESEEESSRW</sequence>
<dbReference type="AlphaFoldDB" id="A0A6G1FG98"/>
<reference evidence="1 2" key="1">
    <citation type="submission" date="2019-11" db="EMBL/GenBank/DDBJ databases">
        <title>Whole genome sequence of Oryza granulata.</title>
        <authorList>
            <person name="Li W."/>
        </authorList>
    </citation>
    <scope>NUCLEOTIDE SEQUENCE [LARGE SCALE GENOMIC DNA]</scope>
    <source>
        <strain evidence="2">cv. Menghai</strain>
        <tissue evidence="1">Leaf</tissue>
    </source>
</reference>
<dbReference type="EMBL" id="SPHZ02000001">
    <property type="protein sequence ID" value="KAF0935812.1"/>
    <property type="molecule type" value="Genomic_DNA"/>
</dbReference>
<organism evidence="1 2">
    <name type="scientific">Oryza meyeriana var. granulata</name>
    <dbReference type="NCBI Taxonomy" id="110450"/>
    <lineage>
        <taxon>Eukaryota</taxon>
        <taxon>Viridiplantae</taxon>
        <taxon>Streptophyta</taxon>
        <taxon>Embryophyta</taxon>
        <taxon>Tracheophyta</taxon>
        <taxon>Spermatophyta</taxon>
        <taxon>Magnoliopsida</taxon>
        <taxon>Liliopsida</taxon>
        <taxon>Poales</taxon>
        <taxon>Poaceae</taxon>
        <taxon>BOP clade</taxon>
        <taxon>Oryzoideae</taxon>
        <taxon>Oryzeae</taxon>
        <taxon>Oryzinae</taxon>
        <taxon>Oryza</taxon>
        <taxon>Oryza meyeriana</taxon>
    </lineage>
</organism>
<proteinExistence type="predicted"/>
<name>A0A6G1FG98_9ORYZ</name>
<accession>A0A6G1FG98</accession>
<protein>
    <submittedName>
        <fullName evidence="1">Uncharacterized protein</fullName>
    </submittedName>
</protein>
<gene>
    <name evidence="1" type="ORF">E2562_035880</name>
</gene>